<keyword evidence="2" id="KW-0238">DNA-binding</keyword>
<feature type="domain" description="HTH araC/xylS-type" evidence="4">
    <location>
        <begin position="203"/>
        <end position="301"/>
    </location>
</feature>
<accession>A0A7R7IEC4</accession>
<evidence type="ECO:0000313" key="5">
    <source>
        <dbReference type="EMBL" id="BCN30968.1"/>
    </source>
</evidence>
<dbReference type="PROSITE" id="PS01124">
    <property type="entry name" value="HTH_ARAC_FAMILY_2"/>
    <property type="match status" value="1"/>
</dbReference>
<dbReference type="PANTHER" id="PTHR43280:SF2">
    <property type="entry name" value="HTH-TYPE TRANSCRIPTIONAL REGULATOR EXSA"/>
    <property type="match status" value="1"/>
</dbReference>
<evidence type="ECO:0000256" key="2">
    <source>
        <dbReference type="ARBA" id="ARBA00023125"/>
    </source>
</evidence>
<proteinExistence type="predicted"/>
<sequence>MELLTKSKKKEWNRIIYLKVLENQDAMNCIKDQHTCKLILILEGHNVIQYNHKTLPIIAPAVICLNHKDAITFEEDQPCKLTVLFFQPTALNDQLKYNVFEPQFYESMEGTTIFQDITLLSSFYEIHQSKREITILDTASAVTLNQLLEKINNELTEQVDDYWPCRSRSYFIELLFFLESICQNNSMQNLSIVIDKNDNQLVHNIIHYFSKNIDKKITLSELEKRFACNRNQINQEFQKELGTTVMKYLIQMRMQLASILIRDTEIPIYEVALRVGYSDIGYFARTFKLYHGTTPSEYQSCV</sequence>
<organism evidence="5 6">
    <name type="scientific">Anaeromicropila herbilytica</name>
    <dbReference type="NCBI Taxonomy" id="2785025"/>
    <lineage>
        <taxon>Bacteria</taxon>
        <taxon>Bacillati</taxon>
        <taxon>Bacillota</taxon>
        <taxon>Clostridia</taxon>
        <taxon>Lachnospirales</taxon>
        <taxon>Lachnospiraceae</taxon>
        <taxon>Anaeromicropila</taxon>
    </lineage>
</organism>
<dbReference type="SMART" id="SM00342">
    <property type="entry name" value="HTH_ARAC"/>
    <property type="match status" value="1"/>
</dbReference>
<keyword evidence="1" id="KW-0805">Transcription regulation</keyword>
<dbReference type="Proteomes" id="UP000595897">
    <property type="component" value="Chromosome"/>
</dbReference>
<dbReference type="Pfam" id="PF12833">
    <property type="entry name" value="HTH_18"/>
    <property type="match status" value="1"/>
</dbReference>
<name>A0A7R7IEC4_9FIRM</name>
<reference evidence="5 6" key="1">
    <citation type="submission" date="2020-11" db="EMBL/GenBank/DDBJ databases">
        <title>Draft genome sequencing of a Lachnospiraceae strain isolated from anoxic soil subjected to BSD treatment.</title>
        <authorList>
            <person name="Uek A."/>
            <person name="Tonouchi A."/>
        </authorList>
    </citation>
    <scope>NUCLEOTIDE SEQUENCE [LARGE SCALE GENOMIC DNA]</scope>
    <source>
        <strain evidence="5 6">TB5</strain>
    </source>
</reference>
<dbReference type="InterPro" id="IPR020449">
    <property type="entry name" value="Tscrpt_reg_AraC-type_HTH"/>
</dbReference>
<dbReference type="PANTHER" id="PTHR43280">
    <property type="entry name" value="ARAC-FAMILY TRANSCRIPTIONAL REGULATOR"/>
    <property type="match status" value="1"/>
</dbReference>
<evidence type="ECO:0000313" key="6">
    <source>
        <dbReference type="Proteomes" id="UP000595897"/>
    </source>
</evidence>
<dbReference type="SUPFAM" id="SSF46689">
    <property type="entry name" value="Homeodomain-like"/>
    <property type="match status" value="1"/>
</dbReference>
<dbReference type="EMBL" id="AP024169">
    <property type="protein sequence ID" value="BCN30968.1"/>
    <property type="molecule type" value="Genomic_DNA"/>
</dbReference>
<keyword evidence="3" id="KW-0804">Transcription</keyword>
<dbReference type="PRINTS" id="PR00032">
    <property type="entry name" value="HTHARAC"/>
</dbReference>
<evidence type="ECO:0000256" key="3">
    <source>
        <dbReference type="ARBA" id="ARBA00023163"/>
    </source>
</evidence>
<dbReference type="RefSeq" id="WP_271712121.1">
    <property type="nucleotide sequence ID" value="NZ_AP024169.1"/>
</dbReference>
<dbReference type="InterPro" id="IPR018060">
    <property type="entry name" value="HTH_AraC"/>
</dbReference>
<dbReference type="KEGG" id="ahb:bsdtb5_22630"/>
<dbReference type="GO" id="GO:0043565">
    <property type="term" value="F:sequence-specific DNA binding"/>
    <property type="evidence" value="ECO:0007669"/>
    <property type="project" value="InterPro"/>
</dbReference>
<evidence type="ECO:0000259" key="4">
    <source>
        <dbReference type="PROSITE" id="PS01124"/>
    </source>
</evidence>
<evidence type="ECO:0000256" key="1">
    <source>
        <dbReference type="ARBA" id="ARBA00023015"/>
    </source>
</evidence>
<dbReference type="PROSITE" id="PS00041">
    <property type="entry name" value="HTH_ARAC_FAMILY_1"/>
    <property type="match status" value="1"/>
</dbReference>
<dbReference type="InterPro" id="IPR018062">
    <property type="entry name" value="HTH_AraC-typ_CS"/>
</dbReference>
<gene>
    <name evidence="5" type="ORF">bsdtb5_22630</name>
</gene>
<dbReference type="GO" id="GO:0003700">
    <property type="term" value="F:DNA-binding transcription factor activity"/>
    <property type="evidence" value="ECO:0007669"/>
    <property type="project" value="InterPro"/>
</dbReference>
<dbReference type="AlphaFoldDB" id="A0A7R7IEC4"/>
<protein>
    <recommendedName>
        <fullName evidence="4">HTH araC/xylS-type domain-containing protein</fullName>
    </recommendedName>
</protein>
<keyword evidence="6" id="KW-1185">Reference proteome</keyword>
<dbReference type="InterPro" id="IPR009057">
    <property type="entry name" value="Homeodomain-like_sf"/>
</dbReference>
<dbReference type="Gene3D" id="1.10.10.60">
    <property type="entry name" value="Homeodomain-like"/>
    <property type="match status" value="1"/>
</dbReference>